<protein>
    <submittedName>
        <fullName evidence="9">Ferredoxin--nitrite reductase</fullName>
    </submittedName>
</protein>
<sequence>MPSYFIGRFFYIQSNLNTQTIIMQSFRSELENIENPVVQQDIIDLAEKIQLHKDGKIDDDKFRSLRLARGVYGQRQPGVQMIRIKLPFGRLSARQLVRIADLAEEFGSGNLHATTRQDIQLHYVSLDRSPELWAKLEQDDITLREACGNTVRNITASAYAGVDPAEPFDVAPYAEEMFKYFLRNPICQEMGRKFKIAFSSSEEDSALSFIHDLGFIPKVKTVEGEVVRGFKVLLGGGLGAQPSMAEPIFDFLEEDRLIPFSEAIIRVFDRWGERNRRMKARFKFLLKDLGVEEILRLAAEEEQALPNKSYAIPYADFQQASIPEEIYPEVVASELEEKFALWKEVNVNPQKQEGFFSVAIKLPNGDLKSDRARAFAAVAQKFAQDDFRVTINQGYILRFVNEENLPALFNALDALNLAEPGFDSLADITACPGTDSCNLAISNSTNIATVLENVVINEYPEYVKNHAMNIKISGCPNACGQHTIASIGIHGSSLRNKENKKTLPALQLLLGGGIGKDGVGYLGEKVIKIPSKRGPEALRMLLNDYETHAEDGEYYYAYFLRQGKDYFFNLLKPLANLTTLIPDDYLDWGYTTEYKVETEVGECAGVIVDLVATLFFEVEEKIGLSEAAVADGRYADGIYHAYAALVNAAKALLIAKEVKASNQVKVIQAFDKEYVQTGDVSVAGGSFEEFVLRINKQDPTAAFAQQYLAEAKAFTETLKEFQKKQEVV</sequence>
<dbReference type="GO" id="GO:0020037">
    <property type="term" value="F:heme binding"/>
    <property type="evidence" value="ECO:0007669"/>
    <property type="project" value="InterPro"/>
</dbReference>
<gene>
    <name evidence="9" type="ORF">PEDI_40150</name>
</gene>
<dbReference type="SUPFAM" id="SSF55124">
    <property type="entry name" value="Nitrite/Sulfite reductase N-terminal domain-like"/>
    <property type="match status" value="2"/>
</dbReference>
<dbReference type="GO" id="GO:0016491">
    <property type="term" value="F:oxidoreductase activity"/>
    <property type="evidence" value="ECO:0007669"/>
    <property type="project" value="UniProtKB-KW"/>
</dbReference>
<dbReference type="Gene3D" id="3.90.480.10">
    <property type="entry name" value="Sulfite Reductase Hemoprotein,Domain 2"/>
    <property type="match status" value="1"/>
</dbReference>
<dbReference type="Proteomes" id="UP001310022">
    <property type="component" value="Unassembled WGS sequence"/>
</dbReference>
<keyword evidence="5" id="KW-0408">Iron</keyword>
<dbReference type="AlphaFoldDB" id="A0AAN5AP54"/>
<keyword evidence="2" id="KW-0349">Heme</keyword>
<dbReference type="SUPFAM" id="SSF56014">
    <property type="entry name" value="Nitrite and sulphite reductase 4Fe-4S domain-like"/>
    <property type="match status" value="2"/>
</dbReference>
<dbReference type="PRINTS" id="PR00397">
    <property type="entry name" value="SIROHAEM"/>
</dbReference>
<evidence type="ECO:0000259" key="8">
    <source>
        <dbReference type="Pfam" id="PF03460"/>
    </source>
</evidence>
<dbReference type="InterPro" id="IPR005117">
    <property type="entry name" value="NiRdtase/SiRdtase_haem-b_fer"/>
</dbReference>
<evidence type="ECO:0000256" key="2">
    <source>
        <dbReference type="ARBA" id="ARBA00022617"/>
    </source>
</evidence>
<feature type="domain" description="Nitrite/sulphite reductase 4Fe-4S" evidence="7">
    <location>
        <begin position="147"/>
        <end position="301"/>
    </location>
</feature>
<name>A0AAN5AP54_9BACT</name>
<dbReference type="PANTHER" id="PTHR32439">
    <property type="entry name" value="FERREDOXIN--NITRITE REDUCTASE, CHLOROPLASTIC"/>
    <property type="match status" value="1"/>
</dbReference>
<feature type="domain" description="Nitrite/Sulfite reductase ferredoxin-like" evidence="8">
    <location>
        <begin position="72"/>
        <end position="137"/>
    </location>
</feature>
<dbReference type="InterPro" id="IPR006066">
    <property type="entry name" value="NO2/SO3_Rdtase_FeS/sirohaem_BS"/>
</dbReference>
<dbReference type="EMBL" id="BQKE01000003">
    <property type="protein sequence ID" value="GJM63463.1"/>
    <property type="molecule type" value="Genomic_DNA"/>
</dbReference>
<dbReference type="Gene3D" id="1.20.120.330">
    <property type="entry name" value="Nucleotidyltransferases domain 2"/>
    <property type="match status" value="1"/>
</dbReference>
<evidence type="ECO:0000259" key="7">
    <source>
        <dbReference type="Pfam" id="PF01077"/>
    </source>
</evidence>
<keyword evidence="6" id="KW-0411">Iron-sulfur</keyword>
<dbReference type="InterPro" id="IPR036136">
    <property type="entry name" value="Nit/Sulf_reduc_fer-like_dom_sf"/>
</dbReference>
<dbReference type="InterPro" id="IPR006067">
    <property type="entry name" value="NO2/SO3_Rdtase_4Fe4S_dom"/>
</dbReference>
<dbReference type="Gene3D" id="3.30.413.10">
    <property type="entry name" value="Sulfite Reductase Hemoprotein, domain 1"/>
    <property type="match status" value="2"/>
</dbReference>
<reference evidence="9 10" key="1">
    <citation type="submission" date="2021-12" db="EMBL/GenBank/DDBJ databases">
        <title>Genome sequencing of bacteria with rrn-lacking chromosome and rrn-plasmid.</title>
        <authorList>
            <person name="Anda M."/>
            <person name="Iwasaki W."/>
        </authorList>
    </citation>
    <scope>NUCLEOTIDE SEQUENCE [LARGE SCALE GENOMIC DNA]</scope>
    <source>
        <strain evidence="9 10">NBRC 15940</strain>
    </source>
</reference>
<evidence type="ECO:0000256" key="1">
    <source>
        <dbReference type="ARBA" id="ARBA00022485"/>
    </source>
</evidence>
<dbReference type="InterPro" id="IPR051329">
    <property type="entry name" value="NIR_SIR_4Fe-4S"/>
</dbReference>
<proteinExistence type="predicted"/>
<feature type="domain" description="Nitrite/Sulfite reductase ferredoxin-like" evidence="8">
    <location>
        <begin position="349"/>
        <end position="414"/>
    </location>
</feature>
<feature type="domain" description="Nitrite/sulphite reductase 4Fe-4S" evidence="7">
    <location>
        <begin position="424"/>
        <end position="553"/>
    </location>
</feature>
<dbReference type="GO" id="GO:0046872">
    <property type="term" value="F:metal ion binding"/>
    <property type="evidence" value="ECO:0007669"/>
    <property type="project" value="UniProtKB-KW"/>
</dbReference>
<evidence type="ECO:0000313" key="10">
    <source>
        <dbReference type="Proteomes" id="UP001310022"/>
    </source>
</evidence>
<keyword evidence="3" id="KW-0479">Metal-binding</keyword>
<organism evidence="9 10">
    <name type="scientific">Persicobacter diffluens</name>
    <dbReference type="NCBI Taxonomy" id="981"/>
    <lineage>
        <taxon>Bacteria</taxon>
        <taxon>Pseudomonadati</taxon>
        <taxon>Bacteroidota</taxon>
        <taxon>Cytophagia</taxon>
        <taxon>Cytophagales</taxon>
        <taxon>Persicobacteraceae</taxon>
        <taxon>Persicobacter</taxon>
    </lineage>
</organism>
<evidence type="ECO:0000256" key="4">
    <source>
        <dbReference type="ARBA" id="ARBA00023002"/>
    </source>
</evidence>
<dbReference type="InterPro" id="IPR045854">
    <property type="entry name" value="NO2/SO3_Rdtase_4Fe4S_sf"/>
</dbReference>
<dbReference type="Pfam" id="PF01077">
    <property type="entry name" value="NIR_SIR"/>
    <property type="match status" value="2"/>
</dbReference>
<dbReference type="GO" id="GO:0051539">
    <property type="term" value="F:4 iron, 4 sulfur cluster binding"/>
    <property type="evidence" value="ECO:0007669"/>
    <property type="project" value="UniProtKB-KW"/>
</dbReference>
<dbReference type="PANTHER" id="PTHR32439:SF9">
    <property type="entry name" value="BLR3264 PROTEIN"/>
    <property type="match status" value="1"/>
</dbReference>
<keyword evidence="10" id="KW-1185">Reference proteome</keyword>
<accession>A0AAN5AP54</accession>
<comment type="caution">
    <text evidence="9">The sequence shown here is derived from an EMBL/GenBank/DDBJ whole genome shotgun (WGS) entry which is preliminary data.</text>
</comment>
<evidence type="ECO:0000256" key="5">
    <source>
        <dbReference type="ARBA" id="ARBA00023004"/>
    </source>
</evidence>
<evidence type="ECO:0000256" key="3">
    <source>
        <dbReference type="ARBA" id="ARBA00022723"/>
    </source>
</evidence>
<keyword evidence="4" id="KW-0560">Oxidoreductase</keyword>
<dbReference type="Pfam" id="PF03460">
    <property type="entry name" value="NIR_SIR_ferr"/>
    <property type="match status" value="2"/>
</dbReference>
<evidence type="ECO:0000313" key="9">
    <source>
        <dbReference type="EMBL" id="GJM63463.1"/>
    </source>
</evidence>
<evidence type="ECO:0000256" key="6">
    <source>
        <dbReference type="ARBA" id="ARBA00023014"/>
    </source>
</evidence>
<keyword evidence="1" id="KW-0004">4Fe-4S</keyword>